<proteinExistence type="inferred from homology"/>
<sequence length="248" mass="25754">MSSLTARRIALVTGASSAIGAAICRQLAEEGCQVIAADVNLSGAQAVALSLGERVKPVMLDVTDPDAVAACIGQILKQYGRLDLAVNNAGVAGIGLDTGEYPLDEWHRVLGVNLHGVFYCMKYQLKAMQAQGGGIIVNMASMLGPEACWGGSAAYVAARHALVGMTQSAAREHASQGIRINAVGPGFIQTPTLAAIKPDDYAAMVGLHPAGRLGNASEVAELTCFLLSERASFINGSYYVIDGGYSAR</sequence>
<dbReference type="Gene3D" id="3.40.50.720">
    <property type="entry name" value="NAD(P)-binding Rossmann-like Domain"/>
    <property type="match status" value="1"/>
</dbReference>
<dbReference type="Pfam" id="PF13561">
    <property type="entry name" value="adh_short_C2"/>
    <property type="match status" value="1"/>
</dbReference>
<evidence type="ECO:0000313" key="3">
    <source>
        <dbReference type="EMBL" id="KRG77769.1"/>
    </source>
</evidence>
<gene>
    <name evidence="3" type="ORF">ABB30_06625</name>
</gene>
<dbReference type="SUPFAM" id="SSF51735">
    <property type="entry name" value="NAD(P)-binding Rossmann-fold domains"/>
    <property type="match status" value="1"/>
</dbReference>
<protein>
    <submittedName>
        <fullName evidence="3">Short-chain dehydrogenase</fullName>
    </submittedName>
</protein>
<dbReference type="GO" id="GO:0016491">
    <property type="term" value="F:oxidoreductase activity"/>
    <property type="evidence" value="ECO:0007669"/>
    <property type="project" value="UniProtKB-KW"/>
</dbReference>
<dbReference type="PANTHER" id="PTHR24321">
    <property type="entry name" value="DEHYDROGENASES, SHORT CHAIN"/>
    <property type="match status" value="1"/>
</dbReference>
<dbReference type="Proteomes" id="UP000050956">
    <property type="component" value="Unassembled WGS sequence"/>
</dbReference>
<comment type="similarity">
    <text evidence="1">Belongs to the short-chain dehydrogenases/reductases (SDR) family.</text>
</comment>
<dbReference type="PATRIC" id="fig|336566.3.peg.672"/>
<evidence type="ECO:0000256" key="2">
    <source>
        <dbReference type="ARBA" id="ARBA00023002"/>
    </source>
</evidence>
<evidence type="ECO:0000256" key="1">
    <source>
        <dbReference type="ARBA" id="ARBA00006484"/>
    </source>
</evidence>
<comment type="caution">
    <text evidence="3">The sequence shown here is derived from an EMBL/GenBank/DDBJ whole genome shotgun (WGS) entry which is preliminary data.</text>
</comment>
<dbReference type="CDD" id="cd05233">
    <property type="entry name" value="SDR_c"/>
    <property type="match status" value="1"/>
</dbReference>
<dbReference type="InterPro" id="IPR036291">
    <property type="entry name" value="NAD(P)-bd_dom_sf"/>
</dbReference>
<dbReference type="PRINTS" id="PR00080">
    <property type="entry name" value="SDRFAMILY"/>
</dbReference>
<name>A0A0R0D650_9GAMM</name>
<keyword evidence="4" id="KW-1185">Reference proteome</keyword>
<dbReference type="STRING" id="336566.ABB30_06625"/>
<dbReference type="EMBL" id="LDJM01000016">
    <property type="protein sequence ID" value="KRG77769.1"/>
    <property type="molecule type" value="Genomic_DNA"/>
</dbReference>
<dbReference type="PANTHER" id="PTHR24321:SF8">
    <property type="entry name" value="ESTRADIOL 17-BETA-DEHYDROGENASE 8-RELATED"/>
    <property type="match status" value="1"/>
</dbReference>
<dbReference type="RefSeq" id="WP_057637527.1">
    <property type="nucleotide sequence ID" value="NZ_LDJM01000016.1"/>
</dbReference>
<evidence type="ECO:0000313" key="4">
    <source>
        <dbReference type="Proteomes" id="UP000050956"/>
    </source>
</evidence>
<reference evidence="3 4" key="1">
    <citation type="submission" date="2015-05" db="EMBL/GenBank/DDBJ databases">
        <title>Genome sequencing and analysis of members of genus Stenotrophomonas.</title>
        <authorList>
            <person name="Patil P.P."/>
            <person name="Midha S."/>
            <person name="Patil P.B."/>
        </authorList>
    </citation>
    <scope>NUCLEOTIDE SEQUENCE [LARGE SCALE GENOMIC DNA]</scope>
    <source>
        <strain evidence="3 4">DSM 24757</strain>
    </source>
</reference>
<keyword evidence="2" id="KW-0560">Oxidoreductase</keyword>
<dbReference type="OrthoDB" id="9787298at2"/>
<dbReference type="PRINTS" id="PR00081">
    <property type="entry name" value="GDHRDH"/>
</dbReference>
<dbReference type="FunFam" id="3.40.50.720:FF:000084">
    <property type="entry name" value="Short-chain dehydrogenase reductase"/>
    <property type="match status" value="1"/>
</dbReference>
<accession>A0A0R0D650</accession>
<dbReference type="InterPro" id="IPR002347">
    <property type="entry name" value="SDR_fam"/>
</dbReference>
<organism evidence="3 4">
    <name type="scientific">Stenotrophomonas ginsengisoli</name>
    <dbReference type="NCBI Taxonomy" id="336566"/>
    <lineage>
        <taxon>Bacteria</taxon>
        <taxon>Pseudomonadati</taxon>
        <taxon>Pseudomonadota</taxon>
        <taxon>Gammaproteobacteria</taxon>
        <taxon>Lysobacterales</taxon>
        <taxon>Lysobacteraceae</taxon>
        <taxon>Stenotrophomonas</taxon>
    </lineage>
</organism>
<dbReference type="AlphaFoldDB" id="A0A0R0D650"/>